<sequence>MIDEFEKIKQQLAVFGNSMILDYSPYPTGVKDHDYKTWNYKRQLHAFFSVET</sequence>
<evidence type="ECO:0000313" key="1">
    <source>
        <dbReference type="EMBL" id="BBN68622.1"/>
    </source>
</evidence>
<proteinExistence type="predicted"/>
<organism evidence="1">
    <name type="scientific">Prunus dulcis</name>
    <name type="common">Almond</name>
    <name type="synonym">Amygdalus dulcis</name>
    <dbReference type="NCBI Taxonomy" id="3755"/>
    <lineage>
        <taxon>Eukaryota</taxon>
        <taxon>Viridiplantae</taxon>
        <taxon>Streptophyta</taxon>
        <taxon>Embryophyta</taxon>
        <taxon>Tracheophyta</taxon>
        <taxon>Spermatophyta</taxon>
        <taxon>Magnoliopsida</taxon>
        <taxon>eudicotyledons</taxon>
        <taxon>Gunneridae</taxon>
        <taxon>Pentapetalae</taxon>
        <taxon>rosids</taxon>
        <taxon>fabids</taxon>
        <taxon>Rosales</taxon>
        <taxon>Rosaceae</taxon>
        <taxon>Amygdaloideae</taxon>
        <taxon>Amygdaleae</taxon>
        <taxon>Prunus</taxon>
    </lineage>
</organism>
<protein>
    <submittedName>
        <fullName evidence="1">Uncharacterized protein</fullName>
    </submittedName>
</protein>
<reference evidence="1" key="1">
    <citation type="journal article" date="2019" name="Science">
        <title>Mutation of a bHLH transcription factor allowed almond domestication.</title>
        <authorList>
            <person name="Sanchez-Perez R."/>
            <person name="Pavan S."/>
            <person name="Mazzeo R."/>
            <person name="Moldovan C."/>
            <person name="Aiese Cigliano R."/>
            <person name="Del Cueto J."/>
            <person name="Ricciardi F."/>
            <person name="Lotti C."/>
            <person name="Ricciardi L."/>
            <person name="Dicenta F."/>
            <person name="Lopez-Marques R.L."/>
            <person name="Lindberg Moller B."/>
        </authorList>
    </citation>
    <scope>NUCLEOTIDE SEQUENCE</scope>
</reference>
<dbReference type="AlphaFoldDB" id="A0A5H2XNN5"/>
<accession>A0A5H2XNN5</accession>
<gene>
    <name evidence="1" type="ORF">Prudu_503S000100</name>
</gene>
<dbReference type="EMBL" id="AP020840">
    <property type="protein sequence ID" value="BBN68622.1"/>
    <property type="molecule type" value="Genomic_DNA"/>
</dbReference>
<name>A0A5H2XNN5_PRUDU</name>